<dbReference type="SMART" id="SM00380">
    <property type="entry name" value="AP2"/>
    <property type="match status" value="1"/>
</dbReference>
<reference evidence="10 11" key="1">
    <citation type="submission" date="2024-09" db="EMBL/GenBank/DDBJ databases">
        <title>Chromosome-scale assembly of Riccia fluitans.</title>
        <authorList>
            <person name="Paukszto L."/>
            <person name="Sawicki J."/>
            <person name="Karawczyk K."/>
            <person name="Piernik-Szablinska J."/>
            <person name="Szczecinska M."/>
            <person name="Mazdziarz M."/>
        </authorList>
    </citation>
    <scope>NUCLEOTIDE SEQUENCE [LARGE SCALE GENOMIC DNA]</scope>
    <source>
        <strain evidence="10">Rf_01</strain>
        <tissue evidence="10">Aerial parts of the thallus</tissue>
    </source>
</reference>
<dbReference type="Gene3D" id="3.30.730.10">
    <property type="entry name" value="AP2/ERF domain"/>
    <property type="match status" value="1"/>
</dbReference>
<evidence type="ECO:0000256" key="1">
    <source>
        <dbReference type="ARBA" id="ARBA00004123"/>
    </source>
</evidence>
<keyword evidence="11" id="KW-1185">Reference proteome</keyword>
<dbReference type="InterPro" id="IPR051032">
    <property type="entry name" value="AP2/ERF_TF_ERF_subfamily"/>
</dbReference>
<proteinExistence type="inferred from homology"/>
<sequence>MVDKKRDSPNSAHKRGANLLAPIRPESGGKKSSRYRGVRMRAWGKWVSEIREPNKRSRIWLGSFPTPEMAARAYDAALLCLRGPNAAFNFPKESASLLPVLMSATDIIEEPNFQKGERLKLSHKDIQAAAAAAAAAASTFAPDPSYSIKEEEEEDDEDDTVIIRHSNSHLDHEKTTSSLDAADYDHSWDSQNVSSPDANCAESQRDALSSWLQSKSKQQRQFQQQKEESLLAAARTGVQQQHDFIYGQGRDWRSIGGIEEDHFGPGFIEEMAQAMLLRLDPCSLHSCSLSQSTSLISDDDPSDERLWEDGLWNFL</sequence>
<organism evidence="10 11">
    <name type="scientific">Riccia fluitans</name>
    <dbReference type="NCBI Taxonomy" id="41844"/>
    <lineage>
        <taxon>Eukaryota</taxon>
        <taxon>Viridiplantae</taxon>
        <taxon>Streptophyta</taxon>
        <taxon>Embryophyta</taxon>
        <taxon>Marchantiophyta</taxon>
        <taxon>Marchantiopsida</taxon>
        <taxon>Marchantiidae</taxon>
        <taxon>Marchantiales</taxon>
        <taxon>Ricciaceae</taxon>
        <taxon>Riccia</taxon>
    </lineage>
</organism>
<dbReference type="PROSITE" id="PS51032">
    <property type="entry name" value="AP2_ERF"/>
    <property type="match status" value="1"/>
</dbReference>
<evidence type="ECO:0000256" key="2">
    <source>
        <dbReference type="ARBA" id="ARBA00023015"/>
    </source>
</evidence>
<evidence type="ECO:0000259" key="9">
    <source>
        <dbReference type="PROSITE" id="PS51032"/>
    </source>
</evidence>
<dbReference type="EMBL" id="JBHFFA010000006">
    <property type="protein sequence ID" value="KAL2622585.1"/>
    <property type="molecule type" value="Genomic_DNA"/>
</dbReference>
<dbReference type="PANTHER" id="PTHR31985:SF273">
    <property type="entry name" value="ETHYLENE-RESPONSIVE TRANSCRIPTION FACTOR ERF017"/>
    <property type="match status" value="1"/>
</dbReference>
<keyword evidence="4" id="KW-0010">Activator</keyword>
<keyword evidence="3" id="KW-0238">DNA-binding</keyword>
<dbReference type="PANTHER" id="PTHR31985">
    <property type="entry name" value="ETHYLENE-RESPONSIVE TRANSCRIPTION FACTOR ERF042-RELATED"/>
    <property type="match status" value="1"/>
</dbReference>
<protein>
    <recommendedName>
        <fullName evidence="9">AP2/ERF domain-containing protein</fullName>
    </recommendedName>
</protein>
<feature type="region of interest" description="Disordered" evidence="8">
    <location>
        <begin position="1"/>
        <end position="33"/>
    </location>
</feature>
<evidence type="ECO:0000256" key="6">
    <source>
        <dbReference type="ARBA" id="ARBA00023242"/>
    </source>
</evidence>
<name>A0ABD1Y7A6_9MARC</name>
<keyword evidence="6" id="KW-0539">Nucleus</keyword>
<keyword evidence="2" id="KW-0805">Transcription regulation</keyword>
<evidence type="ECO:0000256" key="7">
    <source>
        <dbReference type="ARBA" id="ARBA00024343"/>
    </source>
</evidence>
<keyword evidence="5" id="KW-0804">Transcription</keyword>
<accession>A0ABD1Y7A6</accession>
<dbReference type="GO" id="GO:0005634">
    <property type="term" value="C:nucleus"/>
    <property type="evidence" value="ECO:0007669"/>
    <property type="project" value="UniProtKB-SubCell"/>
</dbReference>
<comment type="subcellular location">
    <subcellularLocation>
        <location evidence="1">Nucleus</location>
    </subcellularLocation>
</comment>
<dbReference type="Proteomes" id="UP001605036">
    <property type="component" value="Unassembled WGS sequence"/>
</dbReference>
<evidence type="ECO:0000256" key="3">
    <source>
        <dbReference type="ARBA" id="ARBA00023125"/>
    </source>
</evidence>
<dbReference type="CDD" id="cd00018">
    <property type="entry name" value="AP2"/>
    <property type="match status" value="1"/>
</dbReference>
<dbReference type="InterPro" id="IPR036955">
    <property type="entry name" value="AP2/ERF_dom_sf"/>
</dbReference>
<dbReference type="PRINTS" id="PR00367">
    <property type="entry name" value="ETHRSPELEMNT"/>
</dbReference>
<evidence type="ECO:0000256" key="5">
    <source>
        <dbReference type="ARBA" id="ARBA00023163"/>
    </source>
</evidence>
<evidence type="ECO:0000256" key="4">
    <source>
        <dbReference type="ARBA" id="ARBA00023159"/>
    </source>
</evidence>
<dbReference type="AlphaFoldDB" id="A0ABD1Y7A6"/>
<gene>
    <name evidence="10" type="ORF">R1flu_002790</name>
</gene>
<dbReference type="InterPro" id="IPR001471">
    <property type="entry name" value="AP2/ERF_dom"/>
</dbReference>
<evidence type="ECO:0000313" key="10">
    <source>
        <dbReference type="EMBL" id="KAL2622585.1"/>
    </source>
</evidence>
<comment type="caution">
    <text evidence="10">The sequence shown here is derived from an EMBL/GenBank/DDBJ whole genome shotgun (WGS) entry which is preliminary data.</text>
</comment>
<comment type="similarity">
    <text evidence="7">Belongs to the AP2/ERF transcription factor family. ERF subfamily.</text>
</comment>
<evidence type="ECO:0000256" key="8">
    <source>
        <dbReference type="SAM" id="MobiDB-lite"/>
    </source>
</evidence>
<dbReference type="SUPFAM" id="SSF54171">
    <property type="entry name" value="DNA-binding domain"/>
    <property type="match status" value="1"/>
</dbReference>
<dbReference type="Pfam" id="PF00847">
    <property type="entry name" value="AP2"/>
    <property type="match status" value="1"/>
</dbReference>
<dbReference type="InterPro" id="IPR016177">
    <property type="entry name" value="DNA-bd_dom_sf"/>
</dbReference>
<evidence type="ECO:0000313" key="11">
    <source>
        <dbReference type="Proteomes" id="UP001605036"/>
    </source>
</evidence>
<feature type="domain" description="AP2/ERF" evidence="9">
    <location>
        <begin position="34"/>
        <end position="91"/>
    </location>
</feature>
<dbReference type="FunFam" id="3.30.730.10:FF:000001">
    <property type="entry name" value="Ethylene-responsive transcription factor 2"/>
    <property type="match status" value="1"/>
</dbReference>
<dbReference type="GO" id="GO:0003677">
    <property type="term" value="F:DNA binding"/>
    <property type="evidence" value="ECO:0007669"/>
    <property type="project" value="UniProtKB-KW"/>
</dbReference>